<dbReference type="Proteomes" id="UP001596512">
    <property type="component" value="Unassembled WGS sequence"/>
</dbReference>
<organism evidence="1 2">
    <name type="scientific">Actinokineospora soli</name>
    <dbReference type="NCBI Taxonomy" id="1048753"/>
    <lineage>
        <taxon>Bacteria</taxon>
        <taxon>Bacillati</taxon>
        <taxon>Actinomycetota</taxon>
        <taxon>Actinomycetes</taxon>
        <taxon>Pseudonocardiales</taxon>
        <taxon>Pseudonocardiaceae</taxon>
        <taxon>Actinokineospora</taxon>
    </lineage>
</organism>
<name>A0ABW2TY43_9PSEU</name>
<gene>
    <name evidence="1" type="ORF">ACFQV2_35895</name>
</gene>
<reference evidence="2" key="1">
    <citation type="journal article" date="2019" name="Int. J. Syst. Evol. Microbiol.">
        <title>The Global Catalogue of Microorganisms (GCM) 10K type strain sequencing project: providing services to taxonomists for standard genome sequencing and annotation.</title>
        <authorList>
            <consortium name="The Broad Institute Genomics Platform"/>
            <consortium name="The Broad Institute Genome Sequencing Center for Infectious Disease"/>
            <person name="Wu L."/>
            <person name="Ma J."/>
        </authorList>
    </citation>
    <scope>NUCLEOTIDE SEQUENCE [LARGE SCALE GENOMIC DNA]</scope>
    <source>
        <strain evidence="2">JCM 17695</strain>
    </source>
</reference>
<dbReference type="EMBL" id="JBHTEY010000004">
    <property type="protein sequence ID" value="MFC7617984.1"/>
    <property type="molecule type" value="Genomic_DNA"/>
</dbReference>
<evidence type="ECO:0000313" key="1">
    <source>
        <dbReference type="EMBL" id="MFC7617984.1"/>
    </source>
</evidence>
<accession>A0ABW2TY43</accession>
<protein>
    <submittedName>
        <fullName evidence="1">Uncharacterized protein</fullName>
    </submittedName>
</protein>
<comment type="caution">
    <text evidence="1">The sequence shown here is derived from an EMBL/GenBank/DDBJ whole genome shotgun (WGS) entry which is preliminary data.</text>
</comment>
<sequence>MTTALLGYGRISTGLVEKHVRDLEDLVHRCHCPRCGHGPKAAWTSASLTTADGCLGICDACANQEAIAEMCTGVVPPMAAWPTLQPRRRR</sequence>
<evidence type="ECO:0000313" key="2">
    <source>
        <dbReference type="Proteomes" id="UP001596512"/>
    </source>
</evidence>
<keyword evidence="2" id="KW-1185">Reference proteome</keyword>
<proteinExistence type="predicted"/>